<evidence type="ECO:0000256" key="2">
    <source>
        <dbReference type="ARBA" id="ARBA00022771"/>
    </source>
</evidence>
<evidence type="ECO:0000256" key="5">
    <source>
        <dbReference type="SAM" id="Phobius"/>
    </source>
</evidence>
<dbReference type="PANTHER" id="PTHR34835">
    <property type="entry name" value="OS07G0283600 PROTEIN-RELATED"/>
    <property type="match status" value="1"/>
</dbReference>
<dbReference type="InterPro" id="IPR006564">
    <property type="entry name" value="Znf_PMZ"/>
</dbReference>
<protein>
    <recommendedName>
        <fullName evidence="6">SWIM-type domain-containing protein</fullName>
    </recommendedName>
</protein>
<proteinExistence type="predicted"/>
<dbReference type="EMBL" id="AM463396">
    <property type="protein sequence ID" value="CAN79060.1"/>
    <property type="molecule type" value="Genomic_DNA"/>
</dbReference>
<reference evidence="7" key="1">
    <citation type="journal article" date="2007" name="PLoS ONE">
        <title>The first genome sequence of an elite grapevine cultivar (Pinot noir Vitis vinifera L.): coping with a highly heterozygous genome.</title>
        <authorList>
            <person name="Velasco R."/>
            <person name="Zharkikh A."/>
            <person name="Troggio M."/>
            <person name="Cartwright D.A."/>
            <person name="Cestaro A."/>
            <person name="Pruss D."/>
            <person name="Pindo M."/>
            <person name="FitzGerald L.M."/>
            <person name="Vezzulli S."/>
            <person name="Reid J."/>
            <person name="Malacarne G."/>
            <person name="Iliev D."/>
            <person name="Coppola G."/>
            <person name="Wardell B."/>
            <person name="Micheletti D."/>
            <person name="Macalma T."/>
            <person name="Facci M."/>
            <person name="Mitchell J.T."/>
            <person name="Perazzolli M."/>
            <person name="Eldredge G."/>
            <person name="Gatto P."/>
            <person name="Oyzerski R."/>
            <person name="Moretto M."/>
            <person name="Gutin N."/>
            <person name="Stefanini M."/>
            <person name="Chen Y."/>
            <person name="Segala C."/>
            <person name="Davenport C."/>
            <person name="Dematte L."/>
            <person name="Mraz A."/>
            <person name="Battilana J."/>
            <person name="Stormo K."/>
            <person name="Costa F."/>
            <person name="Tao Q."/>
            <person name="Si-Ammour A."/>
            <person name="Harkins T."/>
            <person name="Lackey A."/>
            <person name="Perbost C."/>
            <person name="Taillon B."/>
            <person name="Stella A."/>
            <person name="Solovyev V."/>
            <person name="Fawcett J.A."/>
            <person name="Sterck L."/>
            <person name="Vandepoele K."/>
            <person name="Grando S.M."/>
            <person name="Toppo S."/>
            <person name="Moser C."/>
            <person name="Lanchbury J."/>
            <person name="Bogden R."/>
            <person name="Skolnick M."/>
            <person name="Sgaramella V."/>
            <person name="Bhatnagar S.K."/>
            <person name="Fontana P."/>
            <person name="Gutin A."/>
            <person name="Van de Peer Y."/>
            <person name="Salamini F."/>
            <person name="Viola R."/>
        </authorList>
    </citation>
    <scope>NUCLEOTIDE SEQUENCE</scope>
</reference>
<evidence type="ECO:0000313" key="7">
    <source>
        <dbReference type="EMBL" id="CAN79060.1"/>
    </source>
</evidence>
<dbReference type="PROSITE" id="PS50966">
    <property type="entry name" value="ZF_SWIM"/>
    <property type="match status" value="1"/>
</dbReference>
<keyword evidence="5" id="KW-0812">Transmembrane</keyword>
<dbReference type="Pfam" id="PF04434">
    <property type="entry name" value="SWIM"/>
    <property type="match status" value="1"/>
</dbReference>
<keyword evidence="5" id="KW-1133">Transmembrane helix</keyword>
<sequence length="460" mass="52794">MVATNPGSIVELRHSSDGHFEQLFVAHSVSIQRFAMGCWPIIAMDSTHMSGPYRGALFSAIAYDVNDSMFPLAFDLRKHTCTCRGWEILGIPCEHAITVILSIGQNVVDFVQDWYKFPIQELIYSGSFSGIETHDMPTVDSDGLVIAFATFSNNQTTVAALHAFNLKKPMKKEAAFIVPFAKWEQEIAELKVKLLKSYCSGKKFQSVIKTLPVEKKNVFMDMGFRGLLQLGCKELWYELITWIISNYDIGYRHLCMQSNVAIPITPQDVREVLGIPDNGMGILVYNRRDTPNHTYNIHILEDNMCNLPVGEEFKKYFLIFAYATILAPNSKQEAMHDLWDTTWDKDVGVRKNWSKFVLQYVEDGIMDYCNSYPTYIRGCVLFFRYCVITLCTLMSYASFILICYVVDLQKASLNHLYLLPTTQLFYMTKFYMTFVQVEVRTPLCVAWTDDQIKRRLATEI</sequence>
<name>A5BL87_VITVI</name>
<evidence type="ECO:0000256" key="1">
    <source>
        <dbReference type="ARBA" id="ARBA00022723"/>
    </source>
</evidence>
<dbReference type="GO" id="GO:0008270">
    <property type="term" value="F:zinc ion binding"/>
    <property type="evidence" value="ECO:0007669"/>
    <property type="project" value="UniProtKB-KW"/>
</dbReference>
<keyword evidence="5" id="KW-0472">Membrane</keyword>
<dbReference type="SMART" id="SM00575">
    <property type="entry name" value="ZnF_PMZ"/>
    <property type="match status" value="1"/>
</dbReference>
<accession>A5BL87</accession>
<keyword evidence="2 4" id="KW-0863">Zinc-finger</keyword>
<keyword evidence="1" id="KW-0479">Metal-binding</keyword>
<evidence type="ECO:0000259" key="6">
    <source>
        <dbReference type="PROSITE" id="PS50966"/>
    </source>
</evidence>
<dbReference type="AlphaFoldDB" id="A5BL87"/>
<evidence type="ECO:0000256" key="4">
    <source>
        <dbReference type="PROSITE-ProRule" id="PRU00325"/>
    </source>
</evidence>
<feature type="transmembrane region" description="Helical" evidence="5">
    <location>
        <begin position="382"/>
        <end position="406"/>
    </location>
</feature>
<organism evidence="7">
    <name type="scientific">Vitis vinifera</name>
    <name type="common">Grape</name>
    <dbReference type="NCBI Taxonomy" id="29760"/>
    <lineage>
        <taxon>Eukaryota</taxon>
        <taxon>Viridiplantae</taxon>
        <taxon>Streptophyta</taxon>
        <taxon>Embryophyta</taxon>
        <taxon>Tracheophyta</taxon>
        <taxon>Spermatophyta</taxon>
        <taxon>Magnoliopsida</taxon>
        <taxon>eudicotyledons</taxon>
        <taxon>Gunneridae</taxon>
        <taxon>Pentapetalae</taxon>
        <taxon>rosids</taxon>
        <taxon>Vitales</taxon>
        <taxon>Vitaceae</taxon>
        <taxon>Viteae</taxon>
        <taxon>Vitis</taxon>
    </lineage>
</organism>
<gene>
    <name evidence="7" type="ORF">VITISV_039599</name>
</gene>
<evidence type="ECO:0000256" key="3">
    <source>
        <dbReference type="ARBA" id="ARBA00022833"/>
    </source>
</evidence>
<keyword evidence="3" id="KW-0862">Zinc</keyword>
<feature type="domain" description="SWIM-type" evidence="6">
    <location>
        <begin position="70"/>
        <end position="104"/>
    </location>
</feature>
<dbReference type="InterPro" id="IPR007527">
    <property type="entry name" value="Znf_SWIM"/>
</dbReference>